<evidence type="ECO:0000313" key="2">
    <source>
        <dbReference type="Proteomes" id="UP000078397"/>
    </source>
</evidence>
<protein>
    <submittedName>
        <fullName evidence="1">Uncharacterized protein</fullName>
    </submittedName>
</protein>
<dbReference type="AlphaFoldDB" id="A0A179FF97"/>
<dbReference type="Proteomes" id="UP000078397">
    <property type="component" value="Unassembled WGS sequence"/>
</dbReference>
<dbReference type="EMBL" id="LSBJ02000005">
    <property type="protein sequence ID" value="OAQ64275.1"/>
    <property type="molecule type" value="Genomic_DNA"/>
</dbReference>
<name>A0A179FF97_METCM</name>
<comment type="caution">
    <text evidence="1">The sequence shown here is derived from an EMBL/GenBank/DDBJ whole genome shotgun (WGS) entry which is preliminary data.</text>
</comment>
<dbReference type="KEGG" id="pchm:VFPPC_16191"/>
<evidence type="ECO:0000313" key="1">
    <source>
        <dbReference type="EMBL" id="OAQ64275.1"/>
    </source>
</evidence>
<accession>A0A179FF97</accession>
<gene>
    <name evidence="1" type="ORF">VFPPC_16191</name>
</gene>
<reference evidence="1 2" key="1">
    <citation type="journal article" date="2016" name="PLoS Pathog.">
        <title>Biosynthesis of antibiotic leucinostatins in bio-control fungus Purpureocillium lilacinum and their inhibition on phytophthora revealed by genome mining.</title>
        <authorList>
            <person name="Wang G."/>
            <person name="Liu Z."/>
            <person name="Lin R."/>
            <person name="Li E."/>
            <person name="Mao Z."/>
            <person name="Ling J."/>
            <person name="Yang Y."/>
            <person name="Yin W.B."/>
            <person name="Xie B."/>
        </authorList>
    </citation>
    <scope>NUCLEOTIDE SEQUENCE [LARGE SCALE GENOMIC DNA]</scope>
    <source>
        <strain evidence="1">170</strain>
    </source>
</reference>
<organism evidence="1 2">
    <name type="scientific">Pochonia chlamydosporia 170</name>
    <dbReference type="NCBI Taxonomy" id="1380566"/>
    <lineage>
        <taxon>Eukaryota</taxon>
        <taxon>Fungi</taxon>
        <taxon>Dikarya</taxon>
        <taxon>Ascomycota</taxon>
        <taxon>Pezizomycotina</taxon>
        <taxon>Sordariomycetes</taxon>
        <taxon>Hypocreomycetidae</taxon>
        <taxon>Hypocreales</taxon>
        <taxon>Clavicipitaceae</taxon>
        <taxon>Pochonia</taxon>
    </lineage>
</organism>
<sequence length="88" mass="9653">MTILHVRLHLQKVEGIRVDSSSSNISHQLLRLCGAGSDDGRMKDGSASLLLVLGTGSTCWPQLYHDDLTDKNDRNALFMIPGNCRNTS</sequence>
<proteinExistence type="predicted"/>
<dbReference type="RefSeq" id="XP_018141589.1">
    <property type="nucleotide sequence ID" value="XM_018293944.1"/>
</dbReference>
<keyword evidence="2" id="KW-1185">Reference proteome</keyword>
<dbReference type="GeneID" id="28857938"/>